<dbReference type="PANTHER" id="PTHR44846:SF17">
    <property type="entry name" value="GNTR-FAMILY TRANSCRIPTIONAL REGULATOR"/>
    <property type="match status" value="1"/>
</dbReference>
<evidence type="ECO:0000313" key="2">
    <source>
        <dbReference type="EMBL" id="MBB4960693.1"/>
    </source>
</evidence>
<dbReference type="Pfam" id="PF07702">
    <property type="entry name" value="UTRA"/>
    <property type="match status" value="1"/>
</dbReference>
<name>A0A7W7WRV2_9ACTN</name>
<evidence type="ECO:0000259" key="1">
    <source>
        <dbReference type="SMART" id="SM00866"/>
    </source>
</evidence>
<dbReference type="GO" id="GO:0003677">
    <property type="term" value="F:DNA binding"/>
    <property type="evidence" value="ECO:0007669"/>
    <property type="project" value="UniProtKB-KW"/>
</dbReference>
<reference evidence="2 3" key="1">
    <citation type="submission" date="2020-08" db="EMBL/GenBank/DDBJ databases">
        <title>Sequencing the genomes of 1000 actinobacteria strains.</title>
        <authorList>
            <person name="Klenk H.-P."/>
        </authorList>
    </citation>
    <scope>NUCLEOTIDE SEQUENCE [LARGE SCALE GENOMIC DNA]</scope>
    <source>
        <strain evidence="2 3">DSM 45886</strain>
    </source>
</reference>
<protein>
    <submittedName>
        <fullName evidence="2">DNA-binding GntR family transcriptional regulator</fullName>
    </submittedName>
</protein>
<gene>
    <name evidence="2" type="ORF">FHR38_004426</name>
</gene>
<comment type="caution">
    <text evidence="2">The sequence shown here is derived from an EMBL/GenBank/DDBJ whole genome shotgun (WGS) entry which is preliminary data.</text>
</comment>
<organism evidence="2 3">
    <name type="scientific">Micromonospora polyrhachis</name>
    <dbReference type="NCBI Taxonomy" id="1282883"/>
    <lineage>
        <taxon>Bacteria</taxon>
        <taxon>Bacillati</taxon>
        <taxon>Actinomycetota</taxon>
        <taxon>Actinomycetes</taxon>
        <taxon>Micromonosporales</taxon>
        <taxon>Micromonosporaceae</taxon>
        <taxon>Micromonospora</taxon>
    </lineage>
</organism>
<evidence type="ECO:0000313" key="3">
    <source>
        <dbReference type="Proteomes" id="UP000578819"/>
    </source>
</evidence>
<dbReference type="EMBL" id="JACHJW010000001">
    <property type="protein sequence ID" value="MBB4960693.1"/>
    <property type="molecule type" value="Genomic_DNA"/>
</dbReference>
<dbReference type="Proteomes" id="UP000578819">
    <property type="component" value="Unassembled WGS sequence"/>
</dbReference>
<dbReference type="RefSeq" id="WP_184536430.1">
    <property type="nucleotide sequence ID" value="NZ_JACHJW010000001.1"/>
</dbReference>
<dbReference type="SUPFAM" id="SSF64288">
    <property type="entry name" value="Chorismate lyase-like"/>
    <property type="match status" value="1"/>
</dbReference>
<dbReference type="InterPro" id="IPR050679">
    <property type="entry name" value="Bact_HTH_transcr_reg"/>
</dbReference>
<feature type="domain" description="UbiC transcription regulator-associated" evidence="1">
    <location>
        <begin position="28"/>
        <end position="169"/>
    </location>
</feature>
<dbReference type="AlphaFoldDB" id="A0A7W7WRV2"/>
<accession>A0A7W7WRV2</accession>
<proteinExistence type="predicted"/>
<sequence>MTTPRWTSTSDPYISPGHGDAWANDAASRGRVGTQQLLAVETLTPDHHIRAALNLGDEDQVVVRRRLILEDGQPIELADSYYPAQLATGTPLAQDRKIRGGAVAVLAQLGHTPTVSTDHITADQPTDIDQQALKVNKQEPMLVLHRLSRDANGTPVEYVITRAVARLSAGYTYQTQAVV</sequence>
<keyword evidence="2" id="KW-0238">DNA-binding</keyword>
<dbReference type="GO" id="GO:0045892">
    <property type="term" value="P:negative regulation of DNA-templated transcription"/>
    <property type="evidence" value="ECO:0007669"/>
    <property type="project" value="TreeGrafter"/>
</dbReference>
<dbReference type="SMART" id="SM00866">
    <property type="entry name" value="UTRA"/>
    <property type="match status" value="1"/>
</dbReference>
<dbReference type="Gene3D" id="3.40.1410.10">
    <property type="entry name" value="Chorismate lyase-like"/>
    <property type="match status" value="1"/>
</dbReference>
<dbReference type="InterPro" id="IPR011663">
    <property type="entry name" value="UTRA"/>
</dbReference>
<keyword evidence="3" id="KW-1185">Reference proteome</keyword>
<dbReference type="InterPro" id="IPR028978">
    <property type="entry name" value="Chorismate_lyase_/UTRA_dom_sf"/>
</dbReference>
<dbReference type="PANTHER" id="PTHR44846">
    <property type="entry name" value="MANNOSYL-D-GLYCERATE TRANSPORT/METABOLISM SYSTEM REPRESSOR MNGR-RELATED"/>
    <property type="match status" value="1"/>
</dbReference>